<dbReference type="InterPro" id="IPR027484">
    <property type="entry name" value="PInositol-4-P-5-kinase_N"/>
</dbReference>
<dbReference type="FunFam" id="3.50.7.10:FF:000007">
    <property type="entry name" value="1-phosphatidylinositol 3-phosphate 5-kinase isoform X1"/>
    <property type="match status" value="1"/>
</dbReference>
<evidence type="ECO:0000256" key="13">
    <source>
        <dbReference type="SAM" id="Coils"/>
    </source>
</evidence>
<dbReference type="FunFam" id="3.30.800.10:FF:000005">
    <property type="entry name" value="1-phosphatidylinositol-3-phosphate 5-kinase (Fab1)"/>
    <property type="match status" value="1"/>
</dbReference>
<keyword evidence="13" id="KW-0175">Coiled coil</keyword>
<feature type="compositionally biased region" description="Basic and acidic residues" evidence="14">
    <location>
        <begin position="314"/>
        <end position="323"/>
    </location>
</feature>
<feature type="compositionally biased region" description="Low complexity" evidence="14">
    <location>
        <begin position="90"/>
        <end position="100"/>
    </location>
</feature>
<sequence>MSKHHCRICGKIFCASCTTFIDGSKFNVRDRMRVCSQCAQLADRYEEYATSEEEESVLDDRSSSLRRSITSLSSPATPKPKQRAQFGERSPSLTPETSTTPMPPPLLTIATTRKGEAVEIDIPHSNSISRKGKRPGHQHQHQHLHHQGAPKQGTEANVEGSESSVGALVTTHPSKQADATTNEPSSHFDQLSPLSFTAVAANAASSIFNFTNSSLARNSGPFGTTSASKINSPESTPRLEPPNRTQLNSSARFRGIGINTAAADDDDPFIQLRRQAPDATTLYSSSSEESSDSELGPASFMSGRQLTWSYQPHDAVHQSKLPDSKSVMRRSRRHRASTLQRLRHRRLSRSGRIISGASIGSGLLNNSTVTASGSFGIGAEDFEFLDDFLRAGEKHGKRLLLELLTDKEMDDIDKWTSILIRCLKIIGTVSVEVNNTARFDLSNYLKIKRIPGGSIDDTAVIDGIVFSKSLPLKQMPHEINNPRIMLITFPIEYEQHPNPGPRFSSLEPIIAQQNEYLKKLVARISALRPNIVLTTSTVNGYALRLLSEGGIAVATEMKVQVLERVSRMTKSDVITSIDKLALQPKLGRCGKFETRSYLHEKVIRTYFYFTGCIASLGFSVVLRGSTKEALGKVKECASLMAYVLFNVKLESGLMRDQCLQAPDYEPKGITSALYSIEINSYNDVFELSEKRILSSSPWVSFNAPRLLLDLKNIEDQLAKNGQVFEEFEKKYESVIGDEGLNDASRQSALQKYLDFYQISETVQQLPEGFDDVFKLVGTHHSCQQERLNFDLSTAAKQWDQFWSTRKLGYFDANYHQNIVTLFSMVSSKNATPCIGPEIQLTDFYWENDFSLGQFIEHTCIHANDICTEGCGLTLEEHYRTYVHGSGKVDVILEDNPHPAQDIIMSWSFCKICHNATAVLPLSDNAWKYSFGKYLELSFWCRHTKVKGSSCEHDFYENQIHYFSFRGLAMRIEYSNIDTLGLVPPKFRLFWNPKYDVTIKLLSYKMVHKKSRDFFDSVRGRLNRVKLDSMTTEKVQVGQKRIAELKERVDKEQADIELLCKHIYSTTDVTNHINLNVVIREVQELSSDWNTEFLEFAKQFLPSENDVRTITAFQLDRLFRSVSDEKRDEKDVEGEMQKEEKEKKVDEMGKELDEKREVADPSTRKKSDSILEKKYFWESRSNSVDQDGKSVRAKEPDLPDLEFSSGKVKKLAEFFDAQEYFRQRDLEKRRMDNANRYMPKVITSKPRVEVYKDVNDAVQAEASRSGANKQVSKGFKEAGIEGNSHSAVGSERVKESEEDAQKVEIVQPEKISLLKSLTHFWEDRSASLWEPLTYPLDLSEHIFVDSDVIVREDEPSSIIAFCLSTSDYSSKLCSALGTNREGVEGTKHEEEEDDDDENKEDENKENGEKEIKMTGSHDSVGSLGPPETIEPQVTQQKTAEPSESTERSSKASRSSQSYLTLESIMLKKGFHLKYQFEEGYSTISCKIFFAEQFEAFRRQCGVSSNFLQSLSRCVKWNSTGGKSGSAFLKTLDGRFIIKELSKTELEAFVQFAPSYFEYFAQALFHNLPTVLVKIFGFYQIQVKSMLPGGRSYTIDVLIMENLFYDRKMSRIFDLKGSMRNRHVEQTGRENEVLLDENMVEYIYESPLFVRENAKRLLRASLWNDTLFLAKMNVMDYSLVVGIDSDNKELVVGIIDCIRTFTWDKKLESWVKEKGLVGSSGVGKEPTVITPKQYKNRFREAMESYILMAPGPYYQGTT</sequence>
<dbReference type="Gene3D" id="3.30.40.10">
    <property type="entry name" value="Zinc/RING finger domain, C3HC4 (zinc finger)"/>
    <property type="match status" value="1"/>
</dbReference>
<keyword evidence="4" id="KW-0479">Metal-binding</keyword>
<reference evidence="17" key="1">
    <citation type="submission" date="2020-10" db="EMBL/GenBank/DDBJ databases">
        <authorList>
            <person name="Roach M.J.R."/>
        </authorList>
    </citation>
    <scope>NUCLEOTIDE SEQUENCE</scope>
    <source>
        <strain evidence="17">CBS 1945</strain>
    </source>
</reference>
<dbReference type="Pfam" id="PF01504">
    <property type="entry name" value="PIP5K"/>
    <property type="match status" value="2"/>
</dbReference>
<dbReference type="Gene3D" id="3.30.800.10">
    <property type="entry name" value="Phosphatidylinositol Phosphate Kinase II Beta"/>
    <property type="match status" value="1"/>
</dbReference>
<feature type="region of interest" description="Disordered" evidence="14">
    <location>
        <begin position="125"/>
        <end position="165"/>
    </location>
</feature>
<dbReference type="InterPro" id="IPR000306">
    <property type="entry name" value="Znf_FYVE"/>
</dbReference>
<evidence type="ECO:0000256" key="8">
    <source>
        <dbReference type="ARBA" id="ARBA00022833"/>
    </source>
</evidence>
<dbReference type="PANTHER" id="PTHR45748:SF7">
    <property type="entry name" value="1-PHOSPHATIDYLINOSITOL 3-PHOSPHATE 5-KINASE-RELATED"/>
    <property type="match status" value="1"/>
</dbReference>
<feature type="compositionally biased region" description="Polar residues" evidence="14">
    <location>
        <begin position="1430"/>
        <end position="1440"/>
    </location>
</feature>
<keyword evidence="3 12" id="KW-0808">Transferase</keyword>
<dbReference type="Pfam" id="PF01363">
    <property type="entry name" value="FYVE"/>
    <property type="match status" value="1"/>
</dbReference>
<proteinExistence type="predicted"/>
<dbReference type="Gene3D" id="3.50.7.10">
    <property type="entry name" value="GroEL"/>
    <property type="match status" value="1"/>
</dbReference>
<dbReference type="GO" id="GO:0000285">
    <property type="term" value="F:1-phosphatidylinositol-3-phosphate 5-kinase activity"/>
    <property type="evidence" value="ECO:0007669"/>
    <property type="project" value="UniProtKB-EC"/>
</dbReference>
<dbReference type="GeneID" id="62195341"/>
<evidence type="ECO:0000256" key="5">
    <source>
        <dbReference type="ARBA" id="ARBA00022741"/>
    </source>
</evidence>
<dbReference type="PROSITE" id="PS51455">
    <property type="entry name" value="PIPK"/>
    <property type="match status" value="1"/>
</dbReference>
<feature type="compositionally biased region" description="Basic residues" evidence="14">
    <location>
        <begin position="130"/>
        <end position="148"/>
    </location>
</feature>
<protein>
    <recommendedName>
        <fullName evidence="2">1-phosphatidylinositol-3-phosphate 5-kinase</fullName>
        <ecNumber evidence="2">2.7.1.150</ecNumber>
    </recommendedName>
    <alternativeName>
        <fullName evidence="10">Type III PIP kinase</fullName>
    </alternativeName>
</protein>
<evidence type="ECO:0000259" key="15">
    <source>
        <dbReference type="PROSITE" id="PS50178"/>
    </source>
</evidence>
<dbReference type="SMART" id="SM00330">
    <property type="entry name" value="PIPKc"/>
    <property type="match status" value="1"/>
</dbReference>
<dbReference type="InterPro" id="IPR013083">
    <property type="entry name" value="Znf_RING/FYVE/PHD"/>
</dbReference>
<feature type="region of interest" description="Disordered" evidence="14">
    <location>
        <begin position="213"/>
        <end position="247"/>
    </location>
</feature>
<evidence type="ECO:0000256" key="3">
    <source>
        <dbReference type="ARBA" id="ARBA00022679"/>
    </source>
</evidence>
<evidence type="ECO:0000256" key="14">
    <source>
        <dbReference type="SAM" id="MobiDB-lite"/>
    </source>
</evidence>
<evidence type="ECO:0000256" key="10">
    <source>
        <dbReference type="ARBA" id="ARBA00075294"/>
    </source>
</evidence>
<dbReference type="RefSeq" id="XP_038778173.1">
    <property type="nucleotide sequence ID" value="XM_038922245.1"/>
</dbReference>
<evidence type="ECO:0000256" key="2">
    <source>
        <dbReference type="ARBA" id="ARBA00012009"/>
    </source>
</evidence>
<dbReference type="GO" id="GO:0032266">
    <property type="term" value="F:phosphatidylinositol-3-phosphate binding"/>
    <property type="evidence" value="ECO:0007669"/>
    <property type="project" value="UniProtKB-ARBA"/>
</dbReference>
<dbReference type="PANTHER" id="PTHR45748">
    <property type="entry name" value="1-PHOSPHATIDYLINOSITOL 3-PHOSPHATE 5-KINASE-RELATED"/>
    <property type="match status" value="1"/>
</dbReference>
<dbReference type="CDD" id="cd17300">
    <property type="entry name" value="PIPKc_PIKfyve"/>
    <property type="match status" value="1"/>
</dbReference>
<feature type="domain" description="FYVE-type" evidence="15">
    <location>
        <begin position="1"/>
        <end position="43"/>
    </location>
</feature>
<dbReference type="InterPro" id="IPR044769">
    <property type="entry name" value="PIKfyve_PIPKc"/>
</dbReference>
<dbReference type="EC" id="2.7.1.150" evidence="2"/>
<feature type="compositionally biased region" description="Polar residues" evidence="14">
    <location>
        <begin position="213"/>
        <end position="235"/>
    </location>
</feature>
<dbReference type="Pfam" id="PF00118">
    <property type="entry name" value="Cpn60_TCP1"/>
    <property type="match status" value="1"/>
</dbReference>
<dbReference type="SUPFAM" id="SSF52029">
    <property type="entry name" value="GroEL apical domain-like"/>
    <property type="match status" value="1"/>
</dbReference>
<dbReference type="GO" id="GO:0010008">
    <property type="term" value="C:endosome membrane"/>
    <property type="evidence" value="ECO:0007669"/>
    <property type="project" value="TreeGrafter"/>
</dbReference>
<dbReference type="CDD" id="cd00065">
    <property type="entry name" value="FYVE_like_SF"/>
    <property type="match status" value="1"/>
</dbReference>
<dbReference type="FunFam" id="3.30.810.10:FF:000001">
    <property type="entry name" value="1-phosphatidylinositol 3-phosphate 5-kinase FAB1"/>
    <property type="match status" value="1"/>
</dbReference>
<keyword evidence="5 12" id="KW-0547">Nucleotide-binding</keyword>
<dbReference type="GO" id="GO:0046854">
    <property type="term" value="P:phosphatidylinositol phosphate biosynthetic process"/>
    <property type="evidence" value="ECO:0007669"/>
    <property type="project" value="TreeGrafter"/>
</dbReference>
<evidence type="ECO:0000313" key="18">
    <source>
        <dbReference type="Proteomes" id="UP000662931"/>
    </source>
</evidence>
<feature type="region of interest" description="Disordered" evidence="14">
    <location>
        <begin position="1377"/>
        <end position="1453"/>
    </location>
</feature>
<keyword evidence="9 12" id="KW-0067">ATP-binding</keyword>
<dbReference type="InterPro" id="IPR027483">
    <property type="entry name" value="PInositol-4-P-4/5-kinase_C_sf"/>
</dbReference>
<evidence type="ECO:0000256" key="1">
    <source>
        <dbReference type="ARBA" id="ARBA00000768"/>
    </source>
</evidence>
<feature type="compositionally biased region" description="Low complexity" evidence="14">
    <location>
        <begin position="65"/>
        <end position="74"/>
    </location>
</feature>
<comment type="catalytic activity">
    <reaction evidence="1">
        <text>a 1,2-diacyl-sn-glycero-3-phospho-(1D-myo-inositol-3-phosphate) + ATP = a 1,2-diacyl-sn-glycero-3-phospho-(1D-myo-inositol-3,5-bisphosphate) + ADP + H(+)</text>
        <dbReference type="Rhea" id="RHEA:13609"/>
        <dbReference type="ChEBI" id="CHEBI:15378"/>
        <dbReference type="ChEBI" id="CHEBI:30616"/>
        <dbReference type="ChEBI" id="CHEBI:57923"/>
        <dbReference type="ChEBI" id="CHEBI:58088"/>
        <dbReference type="ChEBI" id="CHEBI:456216"/>
        <dbReference type="EC" id="2.7.1.150"/>
    </reaction>
</comment>
<dbReference type="KEGG" id="bnn:FOA43_001940"/>
<dbReference type="OrthoDB" id="158357at2759"/>
<dbReference type="EMBL" id="CP064812">
    <property type="protein sequence ID" value="QPG74608.1"/>
    <property type="molecule type" value="Genomic_DNA"/>
</dbReference>
<dbReference type="SUPFAM" id="SSF57903">
    <property type="entry name" value="FYVE/PHD zinc finger"/>
    <property type="match status" value="1"/>
</dbReference>
<feature type="compositionally biased region" description="Acidic residues" evidence="14">
    <location>
        <begin position="1389"/>
        <end position="1399"/>
    </location>
</feature>
<gene>
    <name evidence="17" type="ORF">FOA43_001940</name>
</gene>
<dbReference type="InterPro" id="IPR011011">
    <property type="entry name" value="Znf_FYVE_PHD"/>
</dbReference>
<organism evidence="17 18">
    <name type="scientific">Eeniella nana</name>
    <name type="common">Yeast</name>
    <name type="synonym">Brettanomyces nanus</name>
    <dbReference type="NCBI Taxonomy" id="13502"/>
    <lineage>
        <taxon>Eukaryota</taxon>
        <taxon>Fungi</taxon>
        <taxon>Dikarya</taxon>
        <taxon>Ascomycota</taxon>
        <taxon>Saccharomycotina</taxon>
        <taxon>Pichiomycetes</taxon>
        <taxon>Pichiales</taxon>
        <taxon>Pichiaceae</taxon>
        <taxon>Brettanomyces</taxon>
    </lineage>
</organism>
<keyword evidence="6 11" id="KW-0863">Zinc-finger</keyword>
<feature type="coiled-coil region" evidence="13">
    <location>
        <begin position="1034"/>
        <end position="1061"/>
    </location>
</feature>
<feature type="domain" description="PIPK" evidence="16">
    <location>
        <begin position="1420"/>
        <end position="1744"/>
    </location>
</feature>
<feature type="region of interest" description="Disordered" evidence="14">
    <location>
        <begin position="1125"/>
        <end position="1164"/>
    </location>
</feature>
<dbReference type="CDD" id="cd03334">
    <property type="entry name" value="Fab1_TCP"/>
    <property type="match status" value="1"/>
</dbReference>
<dbReference type="InterPro" id="IPR002498">
    <property type="entry name" value="PInositol-4-P-4/5-kinase_core"/>
</dbReference>
<keyword evidence="18" id="KW-1185">Reference proteome</keyword>
<feature type="region of interest" description="Disordered" evidence="14">
    <location>
        <begin position="314"/>
        <end position="335"/>
    </location>
</feature>
<feature type="compositionally biased region" description="Basic and acidic residues" evidence="14">
    <location>
        <begin position="1290"/>
        <end position="1299"/>
    </location>
</feature>
<dbReference type="Gene3D" id="3.30.810.10">
    <property type="entry name" value="2-Layer Sandwich"/>
    <property type="match status" value="1"/>
</dbReference>
<feature type="compositionally biased region" description="Basic and acidic residues" evidence="14">
    <location>
        <begin position="1400"/>
        <end position="1411"/>
    </location>
</feature>
<dbReference type="SUPFAM" id="SSF56104">
    <property type="entry name" value="SAICAR synthase-like"/>
    <property type="match status" value="1"/>
</dbReference>
<dbReference type="InterPro" id="IPR027409">
    <property type="entry name" value="GroEL-like_apical_dom_sf"/>
</dbReference>
<dbReference type="InterPro" id="IPR017455">
    <property type="entry name" value="Znf_FYVE-rel"/>
</dbReference>
<dbReference type="GO" id="GO:0005524">
    <property type="term" value="F:ATP binding"/>
    <property type="evidence" value="ECO:0007669"/>
    <property type="project" value="UniProtKB-UniRule"/>
</dbReference>
<evidence type="ECO:0000256" key="4">
    <source>
        <dbReference type="ARBA" id="ARBA00022723"/>
    </source>
</evidence>
<dbReference type="GO" id="GO:0000329">
    <property type="term" value="C:fungal-type vacuole membrane"/>
    <property type="evidence" value="ECO:0007669"/>
    <property type="project" value="TreeGrafter"/>
</dbReference>
<feature type="region of interest" description="Disordered" evidence="14">
    <location>
        <begin position="1279"/>
        <end position="1299"/>
    </location>
</feature>
<feature type="region of interest" description="Disordered" evidence="14">
    <location>
        <begin position="50"/>
        <end position="107"/>
    </location>
</feature>
<evidence type="ECO:0000256" key="9">
    <source>
        <dbReference type="ARBA" id="ARBA00022840"/>
    </source>
</evidence>
<evidence type="ECO:0000256" key="12">
    <source>
        <dbReference type="PROSITE-ProRule" id="PRU00781"/>
    </source>
</evidence>
<keyword evidence="8" id="KW-0862">Zinc</keyword>
<evidence type="ECO:0000256" key="7">
    <source>
        <dbReference type="ARBA" id="ARBA00022777"/>
    </source>
</evidence>
<dbReference type="Proteomes" id="UP000662931">
    <property type="component" value="Chromosome 1"/>
</dbReference>
<dbReference type="PROSITE" id="PS50178">
    <property type="entry name" value="ZF_FYVE"/>
    <property type="match status" value="1"/>
</dbReference>
<evidence type="ECO:0000256" key="6">
    <source>
        <dbReference type="ARBA" id="ARBA00022771"/>
    </source>
</evidence>
<dbReference type="GO" id="GO:0008270">
    <property type="term" value="F:zinc ion binding"/>
    <property type="evidence" value="ECO:0007669"/>
    <property type="project" value="UniProtKB-KW"/>
</dbReference>
<evidence type="ECO:0000256" key="11">
    <source>
        <dbReference type="PROSITE-ProRule" id="PRU00091"/>
    </source>
</evidence>
<name>A0A875S0W8_EENNA</name>
<evidence type="ECO:0000313" key="17">
    <source>
        <dbReference type="EMBL" id="QPG74608.1"/>
    </source>
</evidence>
<evidence type="ECO:0000259" key="16">
    <source>
        <dbReference type="PROSITE" id="PS51455"/>
    </source>
</evidence>
<dbReference type="InterPro" id="IPR002423">
    <property type="entry name" value="Cpn60/GroEL/TCP-1"/>
</dbReference>
<accession>A0A875S0W8</accession>
<keyword evidence="7 12" id="KW-0418">Kinase</keyword>